<keyword evidence="18" id="KW-0223">Dioxygenase</keyword>
<feature type="region of interest" description="Disordered" evidence="30">
    <location>
        <begin position="570"/>
        <end position="590"/>
    </location>
</feature>
<dbReference type="GO" id="GO:0009741">
    <property type="term" value="P:response to brassinosteroid"/>
    <property type="evidence" value="ECO:0007669"/>
    <property type="project" value="UniProtKB-ARBA"/>
</dbReference>
<comment type="catalytic activity">
    <reaction evidence="25">
        <text>N(6),N(6),N(6)-trimethyl-L-lysyl(27)-[histone H3] + 2-oxoglutarate + O2 = N(6),N(6)-dimethyl-L-lysyl(27)-[histone H3] + formaldehyde + succinate + CO2</text>
        <dbReference type="Rhea" id="RHEA:60228"/>
        <dbReference type="Rhea" id="RHEA-COMP:15535"/>
        <dbReference type="Rhea" id="RHEA-COMP:15539"/>
        <dbReference type="ChEBI" id="CHEBI:15379"/>
        <dbReference type="ChEBI" id="CHEBI:16526"/>
        <dbReference type="ChEBI" id="CHEBI:16810"/>
        <dbReference type="ChEBI" id="CHEBI:16842"/>
        <dbReference type="ChEBI" id="CHEBI:30031"/>
        <dbReference type="ChEBI" id="CHEBI:61961"/>
        <dbReference type="ChEBI" id="CHEBI:61976"/>
    </reaction>
    <physiologicalReaction direction="left-to-right" evidence="25">
        <dbReference type="Rhea" id="RHEA:60229"/>
    </physiologicalReaction>
</comment>
<evidence type="ECO:0000256" key="16">
    <source>
        <dbReference type="ARBA" id="ARBA00022842"/>
    </source>
</evidence>
<dbReference type="InterPro" id="IPR011611">
    <property type="entry name" value="PfkB_dom"/>
</dbReference>
<evidence type="ECO:0000313" key="35">
    <source>
        <dbReference type="Proteomes" id="UP001172457"/>
    </source>
</evidence>
<dbReference type="GO" id="GO:0010628">
    <property type="term" value="P:positive regulation of gene expression"/>
    <property type="evidence" value="ECO:0007669"/>
    <property type="project" value="UniProtKB-ARBA"/>
</dbReference>
<dbReference type="PROSITE" id="PS51184">
    <property type="entry name" value="JMJC"/>
    <property type="match status" value="1"/>
</dbReference>
<evidence type="ECO:0000259" key="32">
    <source>
        <dbReference type="PROSITE" id="PS51183"/>
    </source>
</evidence>
<comment type="similarity">
    <text evidence="4">Belongs to the carbohydrate kinase PfkB family.</text>
</comment>
<evidence type="ECO:0000256" key="5">
    <source>
        <dbReference type="ARBA" id="ARBA00012119"/>
    </source>
</evidence>
<dbReference type="CDD" id="cd01168">
    <property type="entry name" value="adenosine_kinase"/>
    <property type="match status" value="1"/>
</dbReference>
<keyword evidence="8" id="KW-0479">Metal-binding</keyword>
<evidence type="ECO:0000256" key="23">
    <source>
        <dbReference type="ARBA" id="ARBA00023242"/>
    </source>
</evidence>
<dbReference type="PROSITE" id="PS00584">
    <property type="entry name" value="PFKB_KINASES_2"/>
    <property type="match status" value="1"/>
</dbReference>
<dbReference type="InterPro" id="IPR003349">
    <property type="entry name" value="JmjN"/>
</dbReference>
<sequence>MAGYEGILLGMGNPLLDISAVVDEEFLKKYDVKPNNAILAEDKHLPMYDELAAKDNVEYIAGGATQNSIRVAQWMLQIPGATSFMGCIGKDKYGQEMTKNSKSFGLNVHYYEDETAPTGTCGVLVVGGERSLIANLSAANCYKSEHLKRPENWALVEKAKYFYIAGFFLTVSPDSIQLVAEHAAATNKIFTMNLSAPFICEFFKDAQEKALFYVDYVFGNETEARTFSKVHGWETENVEEIAIKISQLPKASGTHKRITVITQGADPVVVAQDGKVSTYPVIFLPKEKLVDTNGAGDAFVGGFLSQLVQEKPIAECVRAGCYASNVIIQRPGCTYPEKPDFIMRDVEMEIPNWLKELPLAPVFYPTDTEFADPIAYISKIEKEASAFVFPPLPKPSKKYVIGNLNRSLLKCPELGNDVKVNSSVEKVNDGEVRAVFTTRHQELGYSSGKRTKEVGGGTGQPAPPAVNKQVWQSGEIYTLDQFESKSKNFAKSQLGMVKEVSPLAVETLFWKAACEKPIYIEYANDVPGSGFGEPVGSSRFVHRHGRRKRRTFSRNNDDCSAIRREEVNDKSDNCDDQKGESIRCSPSSSVNMLKKDTSSLNMLSDRVPRQRGSDAGHEIEGTSGWKLSNCPWNLQVIARSPGSLTRFMPDDIPGVTSPMVYIGMLFSWFAWHVEDHELHSLNFLHIGSPKTWYAVPGDYAHTFEEVIRSKAYGGGIDRLAALTLLGEKTTLLSPEIVVASGIPCCRLVQNPGEFVVTFPRAYHIGFSHGFNCGEAANFGTPKWLAVAKEAAVRRAAMNFLPMLSHQQLLYLLTMSFIPRVPRSLLPGVRSSRLKNRQKEERELLVKREFIEDILKENRLLTCILQKNSSYRAVVWDPDSLSPSVIKASDFANIETDHTINSPTENANGVHIEDEDMSSDFQIDSGTLPCVACGVLGYPFMSVIQPSAKAVVDDVPVKDHVFFTTLGLKMTVNSETLFFLSCNTDGLCNNHKSMAASELVKASTYSSKVNVEGWNTSNGYLRPRIFCLEHASKIEGLLDSIGGAKLLIICHSDFHKIKAQASAIAEQIGGTFRYNEVQLDDATQDDLHLINLAIDNEQEDEPVEDWTLKLNVNLRQSVKLRPKLSPDKLHHALTMDALFADTTPASSMVSRAILFHWQATKCRSKRKLNCSIKKSPKSSISVGKDAELKEKLSEPEMPKKEGRLIQYSRRNFKSKRQESANDLGKSTNEDRVLVSADLSVPEKSDPQHEKQVLLEDSILSQDVAEVSATPGAEDAMEMEIGYEAQHDERARESSPGSVSCATTIENSGDEKNDKDGDENSGTEKNGKDADENSGTESDSGNESSSEADEEDGLMQEDSESAKSDESSADEPDTDSKVTVKKSPTADGNDENSPFSSCRTSTSGGKRRREVELLQREEQSDFDGFIRSPCEGLRPRGRKDACIGGVSIVPKTITEKPTKNAKASKINEKPAKKAKASSVAEKPAQKSKTSNVEKAKQGPHRCDHEGCKLSFQTKTELSMHRKNRCPHEGCGKKFSSHRYAVLHVRVHEDNRPLKCSWKGCKMTFKWAWARTEHLRVHTGERPYKCTVEGCERTFRFVSDYSRHRRKTGHNVHVKA</sequence>
<dbReference type="GO" id="GO:0048580">
    <property type="term" value="P:regulation of post-embryonic development"/>
    <property type="evidence" value="ECO:0007669"/>
    <property type="project" value="UniProtKB-ARBA"/>
</dbReference>
<evidence type="ECO:0000256" key="13">
    <source>
        <dbReference type="ARBA" id="ARBA00022777"/>
    </source>
</evidence>
<feature type="domain" description="C2H2-type" evidence="31">
    <location>
        <begin position="1551"/>
        <end position="1580"/>
    </location>
</feature>
<feature type="compositionally biased region" description="Basic and acidic residues" evidence="30">
    <location>
        <begin position="1407"/>
        <end position="1417"/>
    </location>
</feature>
<dbReference type="FunFam" id="3.30.160.60:FF:000747">
    <property type="entry name" value="Probable lysine-specific demethylase ELF6"/>
    <property type="match status" value="1"/>
</dbReference>
<keyword evidence="14" id="KW-0862">Zinc</keyword>
<proteinExistence type="inferred from homology"/>
<dbReference type="GO" id="GO:0006169">
    <property type="term" value="P:adenosine salvage"/>
    <property type="evidence" value="ECO:0007669"/>
    <property type="project" value="UniProtKB-ARBA"/>
</dbReference>
<reference evidence="34" key="1">
    <citation type="submission" date="2023-03" db="EMBL/GenBank/DDBJ databases">
        <title>Chromosome-scale reference genome and RAD-based genetic map of yellow starthistle (Centaurea solstitialis) reveal putative structural variation and QTLs associated with invader traits.</title>
        <authorList>
            <person name="Reatini B."/>
            <person name="Cang F.A."/>
            <person name="Jiang Q."/>
            <person name="Mckibben M.T.W."/>
            <person name="Barker M.S."/>
            <person name="Rieseberg L.H."/>
            <person name="Dlugosch K.M."/>
        </authorList>
    </citation>
    <scope>NUCLEOTIDE SEQUENCE</scope>
    <source>
        <strain evidence="34">CAN-66</strain>
        <tissue evidence="34">Leaf</tissue>
    </source>
</reference>
<keyword evidence="19" id="KW-0560">Oxidoreductase</keyword>
<keyword evidence="15" id="KW-0067">ATP-binding</keyword>
<dbReference type="Pfam" id="PF02373">
    <property type="entry name" value="JmjC"/>
    <property type="match status" value="1"/>
</dbReference>
<dbReference type="PANTHER" id="PTHR45769:SF3">
    <property type="entry name" value="ADENOSINE KINASE"/>
    <property type="match status" value="1"/>
</dbReference>
<evidence type="ECO:0000256" key="27">
    <source>
        <dbReference type="ARBA" id="ARBA00054478"/>
    </source>
</evidence>
<comment type="cofactor">
    <cofactor evidence="1">
        <name>Mg(2+)</name>
        <dbReference type="ChEBI" id="CHEBI:18420"/>
    </cofactor>
</comment>
<dbReference type="GO" id="GO:0005634">
    <property type="term" value="C:nucleus"/>
    <property type="evidence" value="ECO:0007669"/>
    <property type="project" value="TreeGrafter"/>
</dbReference>
<evidence type="ECO:0000256" key="3">
    <source>
        <dbReference type="ARBA" id="ARBA00009711"/>
    </source>
</evidence>
<dbReference type="Gene3D" id="3.30.1110.10">
    <property type="match status" value="1"/>
</dbReference>
<dbReference type="GO" id="GO:0008270">
    <property type="term" value="F:zinc ion binding"/>
    <property type="evidence" value="ECO:0007669"/>
    <property type="project" value="UniProtKB-KW"/>
</dbReference>
<evidence type="ECO:0000256" key="22">
    <source>
        <dbReference type="ARBA" id="ARBA00023163"/>
    </source>
</evidence>
<feature type="region of interest" description="Disordered" evidence="30">
    <location>
        <begin position="447"/>
        <end position="466"/>
    </location>
</feature>
<dbReference type="Gene3D" id="3.30.160.60">
    <property type="entry name" value="Classic Zinc Finger"/>
    <property type="match status" value="1"/>
</dbReference>
<dbReference type="EC" id="2.7.1.20" evidence="5"/>
<evidence type="ECO:0000256" key="15">
    <source>
        <dbReference type="ARBA" id="ARBA00022840"/>
    </source>
</evidence>
<feature type="compositionally biased region" description="Basic and acidic residues" evidence="30">
    <location>
        <begin position="1183"/>
        <end position="1202"/>
    </location>
</feature>
<evidence type="ECO:0000256" key="25">
    <source>
        <dbReference type="ARBA" id="ARBA00051751"/>
    </source>
</evidence>
<dbReference type="FunFam" id="3.40.1190.20:FF:000006">
    <property type="entry name" value="Adenosine kinase 2"/>
    <property type="match status" value="1"/>
</dbReference>
<dbReference type="PROSITE" id="PS00028">
    <property type="entry name" value="ZINC_FINGER_C2H2_1"/>
    <property type="match status" value="3"/>
</dbReference>
<dbReference type="GO" id="GO:2000028">
    <property type="term" value="P:regulation of photoperiodism, flowering"/>
    <property type="evidence" value="ECO:0007669"/>
    <property type="project" value="UniProtKB-ARBA"/>
</dbReference>
<feature type="domain" description="C2H2-type" evidence="31">
    <location>
        <begin position="1521"/>
        <end position="1550"/>
    </location>
</feature>
<keyword evidence="9" id="KW-0660">Purine salvage</keyword>
<evidence type="ECO:0000256" key="1">
    <source>
        <dbReference type="ARBA" id="ARBA00001946"/>
    </source>
</evidence>
<keyword evidence="23" id="KW-0539">Nucleus</keyword>
<keyword evidence="10" id="KW-0677">Repeat</keyword>
<feature type="compositionally biased region" description="Polar residues" evidence="30">
    <location>
        <begin position="1331"/>
        <end position="1343"/>
    </location>
</feature>
<comment type="catalytic activity">
    <reaction evidence="26">
        <text>adenosine + ATP = AMP + ADP + H(+)</text>
        <dbReference type="Rhea" id="RHEA:20824"/>
        <dbReference type="ChEBI" id="CHEBI:15378"/>
        <dbReference type="ChEBI" id="CHEBI:16335"/>
        <dbReference type="ChEBI" id="CHEBI:30616"/>
        <dbReference type="ChEBI" id="CHEBI:456215"/>
        <dbReference type="ChEBI" id="CHEBI:456216"/>
        <dbReference type="EC" id="2.7.1.20"/>
    </reaction>
    <physiologicalReaction direction="left-to-right" evidence="26">
        <dbReference type="Rhea" id="RHEA:20825"/>
    </physiologicalReaction>
</comment>
<comment type="pathway">
    <text evidence="2">Purine metabolism; AMP biosynthesis via salvage pathway; AMP from adenosine: step 1/1.</text>
</comment>
<dbReference type="PROSITE" id="PS50157">
    <property type="entry name" value="ZINC_FINGER_C2H2_2"/>
    <property type="match status" value="3"/>
</dbReference>
<comment type="catalytic activity">
    <reaction evidence="24">
        <text>N(6),N(6)-dimethyl-L-lysyl(27)-[histone H3] + 2-oxoglutarate + O2 = N(6)-methyl-L-lysyl(27)-[histone H3] + formaldehyde + succinate + CO2</text>
        <dbReference type="Rhea" id="RHEA:60232"/>
        <dbReference type="Rhea" id="RHEA-COMP:15539"/>
        <dbReference type="Rhea" id="RHEA-COMP:15544"/>
        <dbReference type="ChEBI" id="CHEBI:15379"/>
        <dbReference type="ChEBI" id="CHEBI:16526"/>
        <dbReference type="ChEBI" id="CHEBI:16810"/>
        <dbReference type="ChEBI" id="CHEBI:16842"/>
        <dbReference type="ChEBI" id="CHEBI:30031"/>
        <dbReference type="ChEBI" id="CHEBI:61929"/>
        <dbReference type="ChEBI" id="CHEBI:61976"/>
    </reaction>
    <physiologicalReaction direction="left-to-right" evidence="24">
        <dbReference type="Rhea" id="RHEA:60233"/>
    </physiologicalReaction>
</comment>
<dbReference type="SUPFAM" id="SSF53613">
    <property type="entry name" value="Ribokinase-like"/>
    <property type="match status" value="1"/>
</dbReference>
<keyword evidence="35" id="KW-1185">Reference proteome</keyword>
<keyword evidence="17" id="KW-0156">Chromatin regulator</keyword>
<dbReference type="InterPro" id="IPR003347">
    <property type="entry name" value="JmjC_dom"/>
</dbReference>
<dbReference type="GO" id="GO:0004001">
    <property type="term" value="F:adenosine kinase activity"/>
    <property type="evidence" value="ECO:0007669"/>
    <property type="project" value="UniProtKB-EC"/>
</dbReference>
<dbReference type="SUPFAM" id="SSF57667">
    <property type="entry name" value="beta-beta-alpha zinc fingers"/>
    <property type="match status" value="2"/>
</dbReference>
<dbReference type="GO" id="GO:0005524">
    <property type="term" value="F:ATP binding"/>
    <property type="evidence" value="ECO:0007669"/>
    <property type="project" value="UniProtKB-KW"/>
</dbReference>
<dbReference type="InterPro" id="IPR013087">
    <property type="entry name" value="Znf_C2H2_type"/>
</dbReference>
<dbReference type="InterPro" id="IPR002173">
    <property type="entry name" value="Carboh/pur_kinase_PfkB_CS"/>
</dbReference>
<dbReference type="Pfam" id="PF00294">
    <property type="entry name" value="PfkB"/>
    <property type="match status" value="1"/>
</dbReference>
<feature type="region of interest" description="Disordered" evidence="30">
    <location>
        <begin position="1173"/>
        <end position="1229"/>
    </location>
</feature>
<evidence type="ECO:0000259" key="31">
    <source>
        <dbReference type="PROSITE" id="PS50157"/>
    </source>
</evidence>
<comment type="caution">
    <text evidence="34">The sequence shown here is derived from an EMBL/GenBank/DDBJ whole genome shotgun (WGS) entry which is preliminary data.</text>
</comment>
<dbReference type="PANTHER" id="PTHR45769">
    <property type="entry name" value="ADENOSINE KINASE"/>
    <property type="match status" value="1"/>
</dbReference>
<evidence type="ECO:0000256" key="2">
    <source>
        <dbReference type="ARBA" id="ARBA00004801"/>
    </source>
</evidence>
<dbReference type="PROSITE" id="PS51183">
    <property type="entry name" value="JMJN"/>
    <property type="match status" value="1"/>
</dbReference>
<evidence type="ECO:0000256" key="9">
    <source>
        <dbReference type="ARBA" id="ARBA00022726"/>
    </source>
</evidence>
<keyword evidence="7" id="KW-0808">Transferase</keyword>
<dbReference type="GO" id="GO:0071558">
    <property type="term" value="F:histone H3K27me2/H3K27me3 demethylase activity"/>
    <property type="evidence" value="ECO:0007669"/>
    <property type="project" value="UniProtKB-ARBA"/>
</dbReference>
<evidence type="ECO:0000256" key="17">
    <source>
        <dbReference type="ARBA" id="ARBA00022853"/>
    </source>
</evidence>
<keyword evidence="11" id="KW-0547">Nucleotide-binding</keyword>
<dbReference type="GO" id="GO:0005829">
    <property type="term" value="C:cytosol"/>
    <property type="evidence" value="ECO:0007669"/>
    <property type="project" value="TreeGrafter"/>
</dbReference>
<dbReference type="InterPro" id="IPR036236">
    <property type="entry name" value="Znf_C2H2_sf"/>
</dbReference>
<dbReference type="GO" id="GO:0006144">
    <property type="term" value="P:purine nucleobase metabolic process"/>
    <property type="evidence" value="ECO:0007669"/>
    <property type="project" value="TreeGrafter"/>
</dbReference>
<dbReference type="Gene3D" id="3.40.1190.20">
    <property type="match status" value="1"/>
</dbReference>
<evidence type="ECO:0000256" key="29">
    <source>
        <dbReference type="PROSITE-ProRule" id="PRU00042"/>
    </source>
</evidence>
<dbReference type="SUPFAM" id="SSF51197">
    <property type="entry name" value="Clavaminate synthase-like"/>
    <property type="match status" value="1"/>
</dbReference>
<evidence type="ECO:0000256" key="18">
    <source>
        <dbReference type="ARBA" id="ARBA00022964"/>
    </source>
</evidence>
<feature type="domain" description="JmjN" evidence="32">
    <location>
        <begin position="360"/>
        <end position="401"/>
    </location>
</feature>
<feature type="compositionally biased region" description="Basic and acidic residues" evidence="30">
    <location>
        <begin position="570"/>
        <end position="581"/>
    </location>
</feature>
<feature type="domain" description="JmjC" evidence="33">
    <location>
        <begin position="626"/>
        <end position="795"/>
    </location>
</feature>
<dbReference type="Pfam" id="PF02375">
    <property type="entry name" value="JmjN"/>
    <property type="match status" value="1"/>
</dbReference>
<dbReference type="GO" id="GO:0040029">
    <property type="term" value="P:epigenetic regulation of gene expression"/>
    <property type="evidence" value="ECO:0007669"/>
    <property type="project" value="UniProtKB-ARBA"/>
</dbReference>
<keyword evidence="12 29" id="KW-0863">Zinc-finger</keyword>
<dbReference type="FunFam" id="3.30.1110.10:FF:000001">
    <property type="entry name" value="Adenosine kinase a"/>
    <property type="match status" value="1"/>
</dbReference>
<evidence type="ECO:0000256" key="19">
    <source>
        <dbReference type="ARBA" id="ARBA00023002"/>
    </source>
</evidence>
<dbReference type="Proteomes" id="UP001172457">
    <property type="component" value="Chromosome 7"/>
</dbReference>
<evidence type="ECO:0000256" key="24">
    <source>
        <dbReference type="ARBA" id="ARBA00050682"/>
    </source>
</evidence>
<feature type="compositionally biased region" description="Polar residues" evidence="30">
    <location>
        <begin position="1389"/>
        <end position="1402"/>
    </location>
</feature>
<evidence type="ECO:0000256" key="21">
    <source>
        <dbReference type="ARBA" id="ARBA00023015"/>
    </source>
</evidence>
<feature type="region of interest" description="Disordered" evidence="30">
    <location>
        <begin position="1452"/>
        <end position="1500"/>
    </location>
</feature>
<evidence type="ECO:0000256" key="26">
    <source>
        <dbReference type="ARBA" id="ARBA00051805"/>
    </source>
</evidence>
<feature type="compositionally biased region" description="Polar residues" evidence="30">
    <location>
        <begin position="1293"/>
        <end position="1305"/>
    </location>
</feature>
<evidence type="ECO:0000256" key="20">
    <source>
        <dbReference type="ARBA" id="ARBA00023004"/>
    </source>
</evidence>
<dbReference type="EMBL" id="JARYMX010000007">
    <property type="protein sequence ID" value="KAJ9540120.1"/>
    <property type="molecule type" value="Genomic_DNA"/>
</dbReference>
<comment type="similarity">
    <text evidence="3">Belongs to the JHDM3 histone demethylase family.</text>
</comment>
<feature type="compositionally biased region" description="Basic and acidic residues" evidence="30">
    <location>
        <begin position="1489"/>
        <end position="1500"/>
    </location>
</feature>
<evidence type="ECO:0000313" key="34">
    <source>
        <dbReference type="EMBL" id="KAJ9540120.1"/>
    </source>
</evidence>
<dbReference type="GO" id="GO:0009826">
    <property type="term" value="P:unidimensional cell growth"/>
    <property type="evidence" value="ECO:0007669"/>
    <property type="project" value="UniProtKB-ARBA"/>
</dbReference>
<feature type="region of interest" description="Disordered" evidence="30">
    <location>
        <begin position="1267"/>
        <end position="1429"/>
    </location>
</feature>
<feature type="active site" description="Proton acceptor" evidence="28">
    <location>
        <position position="297"/>
    </location>
</feature>
<keyword evidence="21" id="KW-0805">Transcription regulation</keyword>
<dbReference type="InterPro" id="IPR001805">
    <property type="entry name" value="Adenokinase"/>
</dbReference>
<evidence type="ECO:0000256" key="10">
    <source>
        <dbReference type="ARBA" id="ARBA00022737"/>
    </source>
</evidence>
<evidence type="ECO:0000256" key="14">
    <source>
        <dbReference type="ARBA" id="ARBA00022833"/>
    </source>
</evidence>
<evidence type="ECO:0000256" key="7">
    <source>
        <dbReference type="ARBA" id="ARBA00022679"/>
    </source>
</evidence>
<dbReference type="InterPro" id="IPR029056">
    <property type="entry name" value="Ribokinase-like"/>
</dbReference>
<evidence type="ECO:0000256" key="12">
    <source>
        <dbReference type="ARBA" id="ARBA00022771"/>
    </source>
</evidence>
<dbReference type="PRINTS" id="PR00989">
    <property type="entry name" value="ADENOKINASE"/>
</dbReference>
<name>A0AA38SC81_9ASTR</name>
<organism evidence="34 35">
    <name type="scientific">Centaurea solstitialis</name>
    <name type="common">yellow star-thistle</name>
    <dbReference type="NCBI Taxonomy" id="347529"/>
    <lineage>
        <taxon>Eukaryota</taxon>
        <taxon>Viridiplantae</taxon>
        <taxon>Streptophyta</taxon>
        <taxon>Embryophyta</taxon>
        <taxon>Tracheophyta</taxon>
        <taxon>Spermatophyta</taxon>
        <taxon>Magnoliopsida</taxon>
        <taxon>eudicotyledons</taxon>
        <taxon>Gunneridae</taxon>
        <taxon>Pentapetalae</taxon>
        <taxon>asterids</taxon>
        <taxon>campanulids</taxon>
        <taxon>Asterales</taxon>
        <taxon>Asteraceae</taxon>
        <taxon>Carduoideae</taxon>
        <taxon>Cardueae</taxon>
        <taxon>Centaureinae</taxon>
        <taxon>Centaurea</taxon>
    </lineage>
</organism>
<evidence type="ECO:0000256" key="11">
    <source>
        <dbReference type="ARBA" id="ARBA00022741"/>
    </source>
</evidence>
<evidence type="ECO:0000256" key="6">
    <source>
        <dbReference type="ARBA" id="ARBA00022581"/>
    </source>
</evidence>
<dbReference type="SMART" id="SM00545">
    <property type="entry name" value="JmjN"/>
    <property type="match status" value="1"/>
</dbReference>
<evidence type="ECO:0000256" key="4">
    <source>
        <dbReference type="ARBA" id="ARBA00010688"/>
    </source>
</evidence>
<comment type="function">
    <text evidence="27">ATP dependent phosphorylation of adenosine and other related nucleoside analogs to monophosphate derivatives. Essential to sustain methyl recycling.</text>
</comment>
<accession>A0AA38SC81</accession>
<keyword evidence="20" id="KW-0408">Iron</keyword>
<feature type="compositionally biased region" description="Acidic residues" evidence="30">
    <location>
        <begin position="1344"/>
        <end position="1357"/>
    </location>
</feature>
<evidence type="ECO:0000256" key="30">
    <source>
        <dbReference type="SAM" id="MobiDB-lite"/>
    </source>
</evidence>
<dbReference type="SMART" id="SM00355">
    <property type="entry name" value="ZnF_C2H2"/>
    <property type="match status" value="4"/>
</dbReference>
<evidence type="ECO:0000256" key="28">
    <source>
        <dbReference type="PIRSR" id="PIRSR601805-1"/>
    </source>
</evidence>
<gene>
    <name evidence="34" type="ORF">OSB04_026626</name>
</gene>
<dbReference type="SMART" id="SM00558">
    <property type="entry name" value="JmjC"/>
    <property type="match status" value="1"/>
</dbReference>
<keyword evidence="6" id="KW-0945">Host-virus interaction</keyword>
<evidence type="ECO:0000259" key="33">
    <source>
        <dbReference type="PROSITE" id="PS51184"/>
    </source>
</evidence>
<feature type="domain" description="C2H2-type" evidence="31">
    <location>
        <begin position="1581"/>
        <end position="1613"/>
    </location>
</feature>
<keyword evidence="16" id="KW-0460">Magnesium</keyword>
<keyword evidence="22" id="KW-0804">Transcription</keyword>
<evidence type="ECO:0000256" key="8">
    <source>
        <dbReference type="ARBA" id="ARBA00022723"/>
    </source>
</evidence>
<protein>
    <recommendedName>
        <fullName evidence="5">adenosine kinase</fullName>
        <ecNumber evidence="5">2.7.1.20</ecNumber>
    </recommendedName>
</protein>
<dbReference type="Gene3D" id="2.60.120.650">
    <property type="entry name" value="Cupin"/>
    <property type="match status" value="1"/>
</dbReference>
<keyword evidence="13" id="KW-0418">Kinase</keyword>